<gene>
    <name evidence="3" type="ORF">AArcSt2_03310</name>
</gene>
<keyword evidence="1" id="KW-1133">Transmembrane helix</keyword>
<feature type="domain" description="DUF5658" evidence="2">
    <location>
        <begin position="20"/>
        <end position="108"/>
    </location>
</feature>
<dbReference type="Pfam" id="PF18902">
    <property type="entry name" value="DUF5658"/>
    <property type="match status" value="1"/>
</dbReference>
<dbReference type="RefSeq" id="WP_250582884.1">
    <property type="nucleotide sequence ID" value="NZ_JAKRVX010000001.1"/>
</dbReference>
<dbReference type="Proteomes" id="UP001203207">
    <property type="component" value="Unassembled WGS sequence"/>
</dbReference>
<proteinExistence type="predicted"/>
<reference evidence="3" key="2">
    <citation type="submission" date="2022-02" db="EMBL/GenBank/DDBJ databases">
        <authorList>
            <person name="Elcheninov A.G."/>
            <person name="Sorokin D.Y."/>
            <person name="Kublanov I.V."/>
        </authorList>
    </citation>
    <scope>NUCLEOTIDE SEQUENCE</scope>
    <source>
        <strain evidence="3">AArc-St2</strain>
    </source>
</reference>
<feature type="transmembrane region" description="Helical" evidence="1">
    <location>
        <begin position="58"/>
        <end position="78"/>
    </location>
</feature>
<evidence type="ECO:0000256" key="1">
    <source>
        <dbReference type="SAM" id="Phobius"/>
    </source>
</evidence>
<dbReference type="EMBL" id="JAKRVX010000001">
    <property type="protein sequence ID" value="MCL9815963.1"/>
    <property type="molecule type" value="Genomic_DNA"/>
</dbReference>
<dbReference type="InterPro" id="IPR043717">
    <property type="entry name" value="DUF5658"/>
</dbReference>
<protein>
    <recommendedName>
        <fullName evidence="2">DUF5658 domain-containing protein</fullName>
    </recommendedName>
</protein>
<accession>A0AAE3FV95</accession>
<dbReference type="AlphaFoldDB" id="A0AAE3FV95"/>
<comment type="caution">
    <text evidence="3">The sequence shown here is derived from an EMBL/GenBank/DDBJ whole genome shotgun (WGS) entry which is preliminary data.</text>
</comment>
<name>A0AAE3FV95_9EURY</name>
<feature type="transmembrane region" description="Helical" evidence="1">
    <location>
        <begin position="15"/>
        <end position="37"/>
    </location>
</feature>
<keyword evidence="4" id="KW-1185">Reference proteome</keyword>
<evidence type="ECO:0000313" key="4">
    <source>
        <dbReference type="Proteomes" id="UP001203207"/>
    </source>
</evidence>
<evidence type="ECO:0000313" key="3">
    <source>
        <dbReference type="EMBL" id="MCL9815963.1"/>
    </source>
</evidence>
<sequence length="123" mass="13234">MVLASLTPSLTSVELQWWLLALLFYGAGDYITTVVAVQRADIVEANPAIRLLLSEQPTPIGFAVVKSTALVICFLGFLSIYESAIAIGIPVMITMLGVLVTAVNLRTLARSSTQLHTSRSADR</sequence>
<organism evidence="3 4">
    <name type="scientific">Natronocalculus amylovorans</name>
    <dbReference type="NCBI Taxonomy" id="2917812"/>
    <lineage>
        <taxon>Archaea</taxon>
        <taxon>Methanobacteriati</taxon>
        <taxon>Methanobacteriota</taxon>
        <taxon>Stenosarchaea group</taxon>
        <taxon>Halobacteria</taxon>
        <taxon>Halobacteriales</taxon>
        <taxon>Haloferacaceae</taxon>
        <taxon>Natronocalculus</taxon>
    </lineage>
</organism>
<evidence type="ECO:0000259" key="2">
    <source>
        <dbReference type="Pfam" id="PF18902"/>
    </source>
</evidence>
<reference evidence="3" key="1">
    <citation type="journal article" date="2022" name="Syst. Appl. Microbiol.">
        <title>Natronocalculus amylovorans gen. nov., sp. nov., and Natranaeroarchaeum aerophilus sp. nov., dominant culturable amylolytic natronoarchaea from hypersaline soda lakes in southwestern Siberia.</title>
        <authorList>
            <person name="Sorokin D.Y."/>
            <person name="Elcheninov A.G."/>
            <person name="Khizhniak T.V."/>
            <person name="Koenen M."/>
            <person name="Bale N.J."/>
            <person name="Damste J.S.S."/>
            <person name="Kublanov I.V."/>
        </authorList>
    </citation>
    <scope>NUCLEOTIDE SEQUENCE</scope>
    <source>
        <strain evidence="3">AArc-St2</strain>
    </source>
</reference>
<feature type="transmembrane region" description="Helical" evidence="1">
    <location>
        <begin position="84"/>
        <end position="105"/>
    </location>
</feature>
<keyword evidence="1" id="KW-0812">Transmembrane</keyword>
<keyword evidence="1" id="KW-0472">Membrane</keyword>